<dbReference type="EMBL" id="LT594378">
    <property type="protein sequence ID" value="SBT62903.1"/>
    <property type="molecule type" value="Genomic_DNA"/>
</dbReference>
<dbReference type="GO" id="GO:0030964">
    <property type="term" value="C:NADH dehydrogenase complex"/>
    <property type="evidence" value="ECO:0007669"/>
    <property type="project" value="TreeGrafter"/>
</dbReference>
<keyword evidence="11 17" id="KW-1133">Transmembrane helix</keyword>
<evidence type="ECO:0000313" key="19">
    <source>
        <dbReference type="EMBL" id="SBT62714.1"/>
    </source>
</evidence>
<reference evidence="19" key="1">
    <citation type="journal article" date="2016" name="PLoS Genet.">
        <title>Multiple origins of the pathogenic yeast Candida orthopsilosis by separate hybridizations between two parental species.</title>
        <authorList>
            <person name="Schroder M.S."/>
            <person name="Martinez K."/>
            <person name="Prandini T."/>
            <person name="Hammel S."/>
            <person name="Higgins D.G."/>
            <person name="Bagagli E."/>
            <person name="Wolfe K.H."/>
            <person name="Butler G."/>
        </authorList>
    </citation>
    <scope>NUCLEOTIDE SEQUENCE</scope>
    <source>
        <strain evidence="18">Sample_425</strain>
        <strain evidence="19">Sample_426</strain>
        <strain evidence="20">Sample_427</strain>
        <strain evidence="21">Sample_435</strain>
        <strain evidence="22">Sample_436</strain>
        <strain evidence="23">Sample_504</strain>
        <strain evidence="24">Sample_831</strain>
        <strain evidence="25">Sample_B-8323</strain>
    </source>
</reference>
<geneLocation type="mitochondrion" evidence="19"/>
<dbReference type="EMBL" id="LT594366">
    <property type="protein sequence ID" value="SBT62714.1"/>
    <property type="molecule type" value="Genomic_DNA"/>
</dbReference>
<sequence length="84" mass="9366">MLATISMLLLFYMSQNNTITLLIAIEMLLLTVTVKLMYMGSVYDDMYGTMFSMVIIILAGAESAMGLSILVSYYRLRGKVGHTI</sequence>
<dbReference type="EMBL" id="LT594365">
    <property type="protein sequence ID" value="SBT62698.1"/>
    <property type="molecule type" value="Genomic_DNA"/>
</dbReference>
<dbReference type="InterPro" id="IPR001133">
    <property type="entry name" value="NADH_UbQ_OxRdtase_chain4L/K"/>
</dbReference>
<evidence type="ECO:0000313" key="20">
    <source>
        <dbReference type="EMBL" id="SBT62730.1"/>
    </source>
</evidence>
<name>A0A1G4DGN9_9ASCO</name>
<dbReference type="EMBL" id="LT594372">
    <property type="protein sequence ID" value="SBT62808.1"/>
    <property type="molecule type" value="Genomic_DNA"/>
</dbReference>
<protein>
    <recommendedName>
        <fullName evidence="5 17">NADH-ubiquinone oxidoreductase chain 4L</fullName>
        <ecNumber evidence="4 17">7.1.1.2</ecNumber>
    </recommendedName>
</protein>
<evidence type="ECO:0000256" key="2">
    <source>
        <dbReference type="ARBA" id="ARBA00004225"/>
    </source>
</evidence>
<keyword evidence="14 17" id="KW-0496">Mitochondrion</keyword>
<evidence type="ECO:0000313" key="25">
    <source>
        <dbReference type="EMBL" id="SBT62935.1"/>
    </source>
</evidence>
<evidence type="ECO:0000256" key="14">
    <source>
        <dbReference type="ARBA" id="ARBA00023128"/>
    </source>
</evidence>
<dbReference type="Gene3D" id="1.10.287.3510">
    <property type="match status" value="1"/>
</dbReference>
<dbReference type="GO" id="GO:0016651">
    <property type="term" value="F:oxidoreductase activity, acting on NAD(P)H"/>
    <property type="evidence" value="ECO:0007669"/>
    <property type="project" value="InterPro"/>
</dbReference>
<evidence type="ECO:0000313" key="21">
    <source>
        <dbReference type="EMBL" id="SBT62792.1"/>
    </source>
</evidence>
<keyword evidence="10 17" id="KW-0249">Electron transport</keyword>
<keyword evidence="6 17" id="KW-0813">Transport</keyword>
<keyword evidence="13 17" id="KW-0830">Ubiquinone</keyword>
<dbReference type="FunFam" id="1.10.287.3510:FF:000011">
    <property type="entry name" value="NADH-ubiquinone oxidoreductase chain 4L"/>
    <property type="match status" value="1"/>
</dbReference>
<keyword evidence="17" id="KW-0999">Mitochondrion inner membrane</keyword>
<dbReference type="AlphaFoldDB" id="A0A1G4DGN9"/>
<dbReference type="EMBL" id="LT594367">
    <property type="protein sequence ID" value="SBT62730.1"/>
    <property type="molecule type" value="Genomic_DNA"/>
</dbReference>
<dbReference type="EMBL" id="LT594375">
    <property type="protein sequence ID" value="SBT62855.1"/>
    <property type="molecule type" value="Genomic_DNA"/>
</dbReference>
<dbReference type="GO" id="GO:0042773">
    <property type="term" value="P:ATP synthesis coupled electron transport"/>
    <property type="evidence" value="ECO:0007669"/>
    <property type="project" value="UniProtKB-UniRule"/>
</dbReference>
<keyword evidence="15 17" id="KW-0472">Membrane</keyword>
<proteinExistence type="inferred from homology"/>
<dbReference type="Pfam" id="PF00420">
    <property type="entry name" value="Oxidored_q2"/>
    <property type="match status" value="1"/>
</dbReference>
<evidence type="ECO:0000256" key="8">
    <source>
        <dbReference type="ARBA" id="ARBA00022692"/>
    </source>
</evidence>
<dbReference type="EMBL" id="LT594380">
    <property type="protein sequence ID" value="SBT62935.1"/>
    <property type="molecule type" value="Genomic_DNA"/>
</dbReference>
<evidence type="ECO:0000256" key="13">
    <source>
        <dbReference type="ARBA" id="ARBA00023075"/>
    </source>
</evidence>
<evidence type="ECO:0000313" key="24">
    <source>
        <dbReference type="EMBL" id="SBT62903.1"/>
    </source>
</evidence>
<evidence type="ECO:0000256" key="7">
    <source>
        <dbReference type="ARBA" id="ARBA00022660"/>
    </source>
</evidence>
<evidence type="ECO:0000256" key="15">
    <source>
        <dbReference type="ARBA" id="ARBA00023136"/>
    </source>
</evidence>
<dbReference type="GO" id="GO:0008137">
    <property type="term" value="F:NADH dehydrogenase (ubiquinone) activity"/>
    <property type="evidence" value="ECO:0007669"/>
    <property type="project" value="UniProtKB-EC"/>
</dbReference>
<feature type="transmembrane region" description="Helical" evidence="17">
    <location>
        <begin position="21"/>
        <end position="38"/>
    </location>
</feature>
<accession>A0A1G4DGN9</accession>
<dbReference type="EMBL" id="LT594371">
    <property type="protein sequence ID" value="SBT62792.1"/>
    <property type="molecule type" value="Genomic_DNA"/>
</dbReference>
<evidence type="ECO:0000256" key="1">
    <source>
        <dbReference type="ARBA" id="ARBA00003257"/>
    </source>
</evidence>
<comment type="function">
    <text evidence="1">Core subunit of the mitochondrial membrane respiratory chain NADH dehydrogenase (Complex I) that is believed to belong to the minimal assembly required for catalysis. Complex I functions in the transfer of electrons from NADH to the respiratory chain. The immediate electron acceptor for the enzyme is believed to be ubiquinone.</text>
</comment>
<comment type="catalytic activity">
    <reaction evidence="16 17">
        <text>a ubiquinone + NADH + 5 H(+)(in) = a ubiquinol + NAD(+) + 4 H(+)(out)</text>
        <dbReference type="Rhea" id="RHEA:29091"/>
        <dbReference type="Rhea" id="RHEA-COMP:9565"/>
        <dbReference type="Rhea" id="RHEA-COMP:9566"/>
        <dbReference type="ChEBI" id="CHEBI:15378"/>
        <dbReference type="ChEBI" id="CHEBI:16389"/>
        <dbReference type="ChEBI" id="CHEBI:17976"/>
        <dbReference type="ChEBI" id="CHEBI:57540"/>
        <dbReference type="ChEBI" id="CHEBI:57945"/>
        <dbReference type="EC" id="7.1.1.2"/>
    </reaction>
</comment>
<comment type="similarity">
    <text evidence="3 17">Belongs to the complex I subunit 4L family.</text>
</comment>
<keyword evidence="12 17" id="KW-0520">NAD</keyword>
<comment type="function">
    <text evidence="17">Core subunit of the mitochondrial membrane respiratory chain NADH dehydrogenase (Complex I) which catalyzes electron transfer from NADH through the respiratory chain, using ubiquinone as an electron acceptor.</text>
</comment>
<keyword evidence="8 17" id="KW-0812">Transmembrane</keyword>
<feature type="transmembrane region" description="Helical" evidence="17">
    <location>
        <begin position="50"/>
        <end position="74"/>
    </location>
</feature>
<dbReference type="GO" id="GO:0005743">
    <property type="term" value="C:mitochondrial inner membrane"/>
    <property type="evidence" value="ECO:0007669"/>
    <property type="project" value="UniProtKB-SubCell"/>
</dbReference>
<evidence type="ECO:0000256" key="5">
    <source>
        <dbReference type="ARBA" id="ARBA00016612"/>
    </source>
</evidence>
<reference evidence="19" key="2">
    <citation type="submission" date="2016-05" db="EMBL/GenBank/DDBJ databases">
        <authorList>
            <person name="Lavstsen T."/>
            <person name="Jespersen J.S."/>
        </authorList>
    </citation>
    <scope>NUCLEOTIDE SEQUENCE</scope>
    <source>
        <strain evidence="18">Sample_425</strain>
        <strain evidence="19">Sample_426</strain>
        <strain evidence="20">Sample_427</strain>
        <strain evidence="21">Sample_435</strain>
        <strain evidence="22">Sample_436</strain>
        <strain evidence="23">Sample_504</strain>
        <strain evidence="24">Sample_831</strain>
        <strain evidence="25">Sample_B-8323</strain>
    </source>
</reference>
<evidence type="ECO:0000256" key="9">
    <source>
        <dbReference type="ARBA" id="ARBA00022967"/>
    </source>
</evidence>
<evidence type="ECO:0000256" key="17">
    <source>
        <dbReference type="RuleBase" id="RU004419"/>
    </source>
</evidence>
<evidence type="ECO:0000256" key="12">
    <source>
        <dbReference type="ARBA" id="ARBA00023027"/>
    </source>
</evidence>
<evidence type="ECO:0000256" key="10">
    <source>
        <dbReference type="ARBA" id="ARBA00022982"/>
    </source>
</evidence>
<evidence type="ECO:0000256" key="11">
    <source>
        <dbReference type="ARBA" id="ARBA00022989"/>
    </source>
</evidence>
<keyword evidence="9 17" id="KW-1278">Translocase</keyword>
<gene>
    <name evidence="19" type="primary">nad4L</name>
</gene>
<dbReference type="InterPro" id="IPR039428">
    <property type="entry name" value="NUOK/Mnh_C1-like"/>
</dbReference>
<keyword evidence="7 17" id="KW-0679">Respiratory chain</keyword>
<evidence type="ECO:0000256" key="4">
    <source>
        <dbReference type="ARBA" id="ARBA00012944"/>
    </source>
</evidence>
<evidence type="ECO:0000313" key="23">
    <source>
        <dbReference type="EMBL" id="SBT62855.1"/>
    </source>
</evidence>
<evidence type="ECO:0000313" key="22">
    <source>
        <dbReference type="EMBL" id="SBT62808.1"/>
    </source>
</evidence>
<evidence type="ECO:0000256" key="16">
    <source>
        <dbReference type="ARBA" id="ARBA00049551"/>
    </source>
</evidence>
<evidence type="ECO:0000256" key="3">
    <source>
        <dbReference type="ARBA" id="ARBA00010519"/>
    </source>
</evidence>
<dbReference type="PANTHER" id="PTHR11434:SF16">
    <property type="entry name" value="NADH-UBIQUINONE OXIDOREDUCTASE CHAIN 4L"/>
    <property type="match status" value="1"/>
</dbReference>
<organism evidence="19">
    <name type="scientific">Candida orthopsilosis</name>
    <dbReference type="NCBI Taxonomy" id="273371"/>
    <lineage>
        <taxon>Eukaryota</taxon>
        <taxon>Fungi</taxon>
        <taxon>Dikarya</taxon>
        <taxon>Ascomycota</taxon>
        <taxon>Saccharomycotina</taxon>
        <taxon>Pichiomycetes</taxon>
        <taxon>Debaryomycetaceae</taxon>
        <taxon>Candida/Lodderomyces clade</taxon>
        <taxon>Candida</taxon>
    </lineage>
</organism>
<comment type="subcellular location">
    <subcellularLocation>
        <location evidence="17">Mitochondrion inner membrane</location>
        <topology evidence="17">Multi-pass membrane protein</topology>
    </subcellularLocation>
    <subcellularLocation>
        <location evidence="2">Mitochondrion membrane</location>
        <topology evidence="2">Multi-pass membrane protein</topology>
    </subcellularLocation>
</comment>
<evidence type="ECO:0000256" key="6">
    <source>
        <dbReference type="ARBA" id="ARBA00022448"/>
    </source>
</evidence>
<dbReference type="EC" id="7.1.1.2" evidence="4 17"/>
<dbReference type="PANTHER" id="PTHR11434">
    <property type="entry name" value="NADH-UBIQUINONE OXIDOREDUCTASE SUBUNIT ND4L"/>
    <property type="match status" value="1"/>
</dbReference>
<evidence type="ECO:0000313" key="18">
    <source>
        <dbReference type="EMBL" id="SBT62698.1"/>
    </source>
</evidence>